<dbReference type="SMART" id="SM00530">
    <property type="entry name" value="HTH_XRE"/>
    <property type="match status" value="1"/>
</dbReference>
<dbReference type="InterPro" id="IPR036162">
    <property type="entry name" value="Resolvase-like_N_sf"/>
</dbReference>
<dbReference type="CDD" id="cd00093">
    <property type="entry name" value="HTH_XRE"/>
    <property type="match status" value="1"/>
</dbReference>
<evidence type="ECO:0000313" key="6">
    <source>
        <dbReference type="Proteomes" id="UP000198619"/>
    </source>
</evidence>
<dbReference type="GO" id="GO:0000150">
    <property type="term" value="F:DNA strand exchange activity"/>
    <property type="evidence" value="ECO:0007669"/>
    <property type="project" value="InterPro"/>
</dbReference>
<feature type="domain" description="Resolvase/invertase-type recombinase catalytic" evidence="3">
    <location>
        <begin position="84"/>
        <end position="231"/>
    </location>
</feature>
<protein>
    <submittedName>
        <fullName evidence="5">Site-specific DNA recombinase</fullName>
    </submittedName>
</protein>
<feature type="coiled-coil region" evidence="1">
    <location>
        <begin position="497"/>
        <end position="561"/>
    </location>
</feature>
<evidence type="ECO:0000259" key="3">
    <source>
        <dbReference type="PROSITE" id="PS51736"/>
    </source>
</evidence>
<evidence type="ECO:0000259" key="4">
    <source>
        <dbReference type="PROSITE" id="PS51737"/>
    </source>
</evidence>
<dbReference type="InterPro" id="IPR011109">
    <property type="entry name" value="DNA_bind_recombinase_dom"/>
</dbReference>
<dbReference type="Pfam" id="PF07508">
    <property type="entry name" value="Recombinase"/>
    <property type="match status" value="1"/>
</dbReference>
<dbReference type="CDD" id="cd03768">
    <property type="entry name" value="SR_ResInv"/>
    <property type="match status" value="1"/>
</dbReference>
<evidence type="ECO:0000259" key="2">
    <source>
        <dbReference type="PROSITE" id="PS50943"/>
    </source>
</evidence>
<dbReference type="InterPro" id="IPR025827">
    <property type="entry name" value="Zn_ribbon_recom_dom"/>
</dbReference>
<dbReference type="InterPro" id="IPR010982">
    <property type="entry name" value="Lambda_DNA-bd_dom_sf"/>
</dbReference>
<keyword evidence="6" id="KW-1185">Reference proteome</keyword>
<dbReference type="PANTHER" id="PTHR30461:SF23">
    <property type="entry name" value="DNA RECOMBINASE-RELATED"/>
    <property type="match status" value="1"/>
</dbReference>
<dbReference type="SUPFAM" id="SSF47413">
    <property type="entry name" value="lambda repressor-like DNA-binding domains"/>
    <property type="match status" value="1"/>
</dbReference>
<dbReference type="Pfam" id="PF13408">
    <property type="entry name" value="Zn_ribbon_recom"/>
    <property type="match status" value="1"/>
</dbReference>
<name>A0A1I0V5M1_9CLOT</name>
<dbReference type="InterPro" id="IPR001387">
    <property type="entry name" value="Cro/C1-type_HTH"/>
</dbReference>
<dbReference type="EMBL" id="FOKI01000001">
    <property type="protein sequence ID" value="SFA70846.1"/>
    <property type="molecule type" value="Genomic_DNA"/>
</dbReference>
<dbReference type="Pfam" id="PF00239">
    <property type="entry name" value="Resolvase"/>
    <property type="match status" value="1"/>
</dbReference>
<dbReference type="Gene3D" id="3.40.50.1390">
    <property type="entry name" value="Resolvase, N-terminal catalytic domain"/>
    <property type="match status" value="1"/>
</dbReference>
<dbReference type="PROSITE" id="PS51737">
    <property type="entry name" value="RECOMBINASE_DNA_BIND"/>
    <property type="match status" value="1"/>
</dbReference>
<organism evidence="5 6">
    <name type="scientific">Clostridium frigidicarnis</name>
    <dbReference type="NCBI Taxonomy" id="84698"/>
    <lineage>
        <taxon>Bacteria</taxon>
        <taxon>Bacillati</taxon>
        <taxon>Bacillota</taxon>
        <taxon>Clostridia</taxon>
        <taxon>Eubacteriales</taxon>
        <taxon>Clostridiaceae</taxon>
        <taxon>Clostridium</taxon>
    </lineage>
</organism>
<dbReference type="STRING" id="84698.SAMN04488528_1001135"/>
<dbReference type="Gene3D" id="1.10.260.40">
    <property type="entry name" value="lambda repressor-like DNA-binding domains"/>
    <property type="match status" value="1"/>
</dbReference>
<dbReference type="SMART" id="SM00857">
    <property type="entry name" value="Resolvase"/>
    <property type="match status" value="1"/>
</dbReference>
<dbReference type="PROSITE" id="PS51736">
    <property type="entry name" value="RECOMBINASES_3"/>
    <property type="match status" value="1"/>
</dbReference>
<sequence>MKLKLMRIKKRLTQGQLGIRIGVTQQCISKIENGNTGRVTLEKVQEFAKTFNMCELDFTAMLLNHECPHMCSLWRKEGGNMKNKSAIYIRVSTHYQIDKDSLPLQRKDMINYSKFALNIEDYEIFEDAGLSAKNTDRPAFQDMMKRIRNNEFTHVLVWKIDRISRNLLDFCDMYNEFKKYNVCFVSKNEQFDTSSAMGEAMLKIILVFAELERKLTGERVKATMLSRANEGKWNGAPVPLGYKWDKVAKFPIIDEIEAKTIKLIYSEYLSKKSTTAIRELLNYNNIRTKRGGSWTTKTISDIIRNPFYKGTYRYNYRESSRGKVKDEKEWIVVEDNHSPIVSKELWEQCNKIMNINSQHNNNANFRKSGIVHVFASLIKCGECGGTLYSKQDKPNLDGFRPTIYVCSGRYNNLGCNQKTISDKIVGTFVLTYVSNILRLSKSLKKLSKEDFEKELIKGLKNVIGIEDVEIIYNACNGLGDLVFNKKNNETEIEDYEMENIKKEIAKYKRALERLEDLYLFSDAGMSEKNYIIKKTKINDKLEELNNKIKSSAEIEENLNLDFFMDFGILALDHVFKSKKIDFKEVINNVGKEILRDFMNSIIDNIIVKDKRITSVTFKNGLTNKFVYAS</sequence>
<feature type="domain" description="Recombinase" evidence="4">
    <location>
        <begin position="239"/>
        <end position="359"/>
    </location>
</feature>
<dbReference type="Proteomes" id="UP000198619">
    <property type="component" value="Unassembled WGS sequence"/>
</dbReference>
<feature type="domain" description="HTH cro/C1-type" evidence="2">
    <location>
        <begin position="3"/>
        <end position="59"/>
    </location>
</feature>
<dbReference type="InterPro" id="IPR038109">
    <property type="entry name" value="DNA_bind_recomb_sf"/>
</dbReference>
<reference evidence="5 6" key="1">
    <citation type="submission" date="2016-10" db="EMBL/GenBank/DDBJ databases">
        <authorList>
            <person name="de Groot N.N."/>
        </authorList>
    </citation>
    <scope>NUCLEOTIDE SEQUENCE [LARGE SCALE GENOMIC DNA]</scope>
    <source>
        <strain evidence="5 6">DSM 12271</strain>
    </source>
</reference>
<dbReference type="AlphaFoldDB" id="A0A1I0V5M1"/>
<dbReference type="RefSeq" id="WP_177199268.1">
    <property type="nucleotide sequence ID" value="NZ_FOKI01000001.1"/>
</dbReference>
<dbReference type="InterPro" id="IPR006119">
    <property type="entry name" value="Resolv_N"/>
</dbReference>
<dbReference type="PROSITE" id="PS50943">
    <property type="entry name" value="HTH_CROC1"/>
    <property type="match status" value="1"/>
</dbReference>
<dbReference type="PANTHER" id="PTHR30461">
    <property type="entry name" value="DNA-INVERTASE FROM LAMBDOID PROPHAGE"/>
    <property type="match status" value="1"/>
</dbReference>
<dbReference type="Gene3D" id="3.90.1750.20">
    <property type="entry name" value="Putative Large Serine Recombinase, Chain B, Domain 2"/>
    <property type="match status" value="1"/>
</dbReference>
<evidence type="ECO:0000256" key="1">
    <source>
        <dbReference type="SAM" id="Coils"/>
    </source>
</evidence>
<dbReference type="Pfam" id="PF01381">
    <property type="entry name" value="HTH_3"/>
    <property type="match status" value="1"/>
</dbReference>
<proteinExistence type="predicted"/>
<dbReference type="InterPro" id="IPR050639">
    <property type="entry name" value="SSR_resolvase"/>
</dbReference>
<evidence type="ECO:0000313" key="5">
    <source>
        <dbReference type="EMBL" id="SFA70846.1"/>
    </source>
</evidence>
<dbReference type="GO" id="GO:0003677">
    <property type="term" value="F:DNA binding"/>
    <property type="evidence" value="ECO:0007669"/>
    <property type="project" value="InterPro"/>
</dbReference>
<gene>
    <name evidence="5" type="ORF">SAMN04488528_1001135</name>
</gene>
<accession>A0A1I0V5M1</accession>
<dbReference type="SUPFAM" id="SSF53041">
    <property type="entry name" value="Resolvase-like"/>
    <property type="match status" value="1"/>
</dbReference>
<keyword evidence="1" id="KW-0175">Coiled coil</keyword>